<dbReference type="Proteomes" id="UP000245695">
    <property type="component" value="Chromosome 1"/>
</dbReference>
<dbReference type="EMBL" id="LN650648">
    <property type="protein sequence ID" value="CEI74133.1"/>
    <property type="molecule type" value="Genomic_DNA"/>
</dbReference>
<evidence type="ECO:0000313" key="1">
    <source>
        <dbReference type="EMBL" id="CEI74133.1"/>
    </source>
</evidence>
<dbReference type="AlphaFoldDB" id="A0A2P2BUT3"/>
<protein>
    <submittedName>
        <fullName evidence="1">Uncharacterized protein</fullName>
    </submittedName>
</protein>
<sequence length="263" mass="30108">MNSKENNSSKNLEDSIEKLSKNLYLESPDLWIEFSGKVNDNIFDEMVLFFAIKYNYKSIVEHAISNNLIDLNAPSRNNDYPNIKEHLIFIAKQNKSLDILNYLEASSSCNNIDKDTIVKKIDDSTSNSNANKGNKYFPRYLCDHCNHNIFESGYRVSESIEYKYSLENDKPIEVSRKLSNLVVCCNCNKDLKDISIESLNELCSIQNCTNCGSNLTVVGITDKSKMSFDNNLGKFSNISKSYHCSKCDSKISEKQREFFNIVR</sequence>
<organism evidence="1 2">
    <name type="scientific">Romboutsia hominis</name>
    <dbReference type="NCBI Taxonomy" id="1507512"/>
    <lineage>
        <taxon>Bacteria</taxon>
        <taxon>Bacillati</taxon>
        <taxon>Bacillota</taxon>
        <taxon>Clostridia</taxon>
        <taxon>Peptostreptococcales</taxon>
        <taxon>Peptostreptococcaceae</taxon>
        <taxon>Romboutsia</taxon>
    </lineage>
</organism>
<accession>A0A2P2BUT3</accession>
<gene>
    <name evidence="1" type="ORF">FRIFI_2612</name>
</gene>
<name>A0A2P2BUT3_9FIRM</name>
<proteinExistence type="predicted"/>
<reference evidence="1 2" key="1">
    <citation type="submission" date="2014-09" db="EMBL/GenBank/DDBJ databases">
        <authorList>
            <person name="Hornung B.V."/>
        </authorList>
    </citation>
    <scope>NUCLEOTIDE SEQUENCE [LARGE SCALE GENOMIC DNA]</scope>
    <source>
        <strain evidence="1 2">FRIFI</strain>
    </source>
</reference>
<evidence type="ECO:0000313" key="2">
    <source>
        <dbReference type="Proteomes" id="UP000245695"/>
    </source>
</evidence>
<dbReference type="KEGG" id="rhom:FRIFI_2612"/>
<keyword evidence="2" id="KW-1185">Reference proteome</keyword>
<dbReference type="RefSeq" id="WP_092922097.1">
    <property type="nucleotide sequence ID" value="NZ_FJTZ01000010.1"/>
</dbReference>